<evidence type="ECO:0000313" key="10">
    <source>
        <dbReference type="Proteomes" id="UP000012960"/>
    </source>
</evidence>
<feature type="compositionally biased region" description="Pro residues" evidence="7">
    <location>
        <begin position="14"/>
        <end position="26"/>
    </location>
</feature>
<dbReference type="OMA" id="NPYPGIY"/>
<dbReference type="AlphaFoldDB" id="A0A804KL71"/>
<keyword evidence="5" id="KW-0287">Flowering</keyword>
<keyword evidence="2" id="KW-0217">Developmental protein</keyword>
<dbReference type="KEGG" id="mus:103998468"/>
<evidence type="ECO:0000256" key="4">
    <source>
        <dbReference type="ARBA" id="ARBA00023054"/>
    </source>
</evidence>
<dbReference type="PANTHER" id="PTHR33405:SF7">
    <property type="entry name" value="PROTEIN FLX-LIKE 1"/>
    <property type="match status" value="1"/>
</dbReference>
<dbReference type="FunCoup" id="A0A804KL71">
    <property type="interactions" value="3"/>
</dbReference>
<name>A0A804KL71_MUSAM</name>
<evidence type="ECO:0000256" key="6">
    <source>
        <dbReference type="SAM" id="Coils"/>
    </source>
</evidence>
<dbReference type="InParanoid" id="A0A804KL71"/>
<keyword evidence="3" id="KW-0221">Differentiation</keyword>
<dbReference type="EMBL" id="HG996474">
    <property type="protein sequence ID" value="CAG1835665.1"/>
    <property type="molecule type" value="Genomic_DNA"/>
</dbReference>
<reference evidence="9" key="2">
    <citation type="submission" date="2021-05" db="UniProtKB">
        <authorList>
            <consortium name="EnsemblPlants"/>
        </authorList>
    </citation>
    <scope>IDENTIFICATION</scope>
    <source>
        <strain evidence="9">subsp. malaccensis</strain>
    </source>
</reference>
<dbReference type="GO" id="GO:0030154">
    <property type="term" value="P:cell differentiation"/>
    <property type="evidence" value="ECO:0007669"/>
    <property type="project" value="UniProtKB-KW"/>
</dbReference>
<feature type="region of interest" description="Disordered" evidence="7">
    <location>
        <begin position="1"/>
        <end position="34"/>
    </location>
</feature>
<feature type="coiled-coil region" evidence="6">
    <location>
        <begin position="224"/>
        <end position="251"/>
    </location>
</feature>
<evidence type="ECO:0000256" key="7">
    <source>
        <dbReference type="SAM" id="MobiDB-lite"/>
    </source>
</evidence>
<evidence type="ECO:0000313" key="9">
    <source>
        <dbReference type="EnsemblPlants" id="Ma09_p18850.2"/>
    </source>
</evidence>
<dbReference type="PANTHER" id="PTHR33405">
    <property type="entry name" value="PROTEIN FLX-LIKE 2"/>
    <property type="match status" value="1"/>
</dbReference>
<dbReference type="GO" id="GO:0009908">
    <property type="term" value="P:flower development"/>
    <property type="evidence" value="ECO:0007669"/>
    <property type="project" value="UniProtKB-KW"/>
</dbReference>
<accession>A0A804KL71</accession>
<gene>
    <name evidence="8" type="ORF">GSMUA_236820.1</name>
</gene>
<protein>
    <submittedName>
        <fullName evidence="8">(wild Malaysian banana) hypothetical protein</fullName>
    </submittedName>
</protein>
<evidence type="ECO:0000256" key="2">
    <source>
        <dbReference type="ARBA" id="ARBA00022473"/>
    </source>
</evidence>
<comment type="similarity">
    <text evidence="1">Belongs to the FLX family.</text>
</comment>
<evidence type="ECO:0000256" key="1">
    <source>
        <dbReference type="ARBA" id="ARBA00005405"/>
    </source>
</evidence>
<feature type="region of interest" description="Disordered" evidence="7">
    <location>
        <begin position="288"/>
        <end position="314"/>
    </location>
</feature>
<dbReference type="EnsemblPlants" id="Ma09_t18850.1">
    <property type="protein sequence ID" value="Ma09_p18850.1"/>
    <property type="gene ID" value="Ma09_g18850"/>
</dbReference>
<evidence type="ECO:0000256" key="5">
    <source>
        <dbReference type="ARBA" id="ARBA00023089"/>
    </source>
</evidence>
<feature type="coiled-coil region" evidence="6">
    <location>
        <begin position="81"/>
        <end position="171"/>
    </location>
</feature>
<dbReference type="InterPro" id="IPR040353">
    <property type="entry name" value="FLX/FLX-like"/>
</dbReference>
<dbReference type="EnsemblPlants" id="Ma09_t18850.2">
    <property type="protein sequence ID" value="Ma09_p18850.2"/>
    <property type="gene ID" value="Ma09_g18850"/>
</dbReference>
<evidence type="ECO:0000313" key="8">
    <source>
        <dbReference type="EMBL" id="CAG1835665.1"/>
    </source>
</evidence>
<organism evidence="9 10">
    <name type="scientific">Musa acuminata subsp. malaccensis</name>
    <name type="common">Wild banana</name>
    <name type="synonym">Musa malaccensis</name>
    <dbReference type="NCBI Taxonomy" id="214687"/>
    <lineage>
        <taxon>Eukaryota</taxon>
        <taxon>Viridiplantae</taxon>
        <taxon>Streptophyta</taxon>
        <taxon>Embryophyta</taxon>
        <taxon>Tracheophyta</taxon>
        <taxon>Spermatophyta</taxon>
        <taxon>Magnoliopsida</taxon>
        <taxon>Liliopsida</taxon>
        <taxon>Zingiberales</taxon>
        <taxon>Musaceae</taxon>
        <taxon>Musa</taxon>
    </lineage>
</organism>
<dbReference type="Proteomes" id="UP000012960">
    <property type="component" value="Unplaced"/>
</dbReference>
<reference evidence="8" key="1">
    <citation type="submission" date="2021-03" db="EMBL/GenBank/DDBJ databases">
        <authorList>
            <consortium name="Genoscope - CEA"/>
            <person name="William W."/>
        </authorList>
    </citation>
    <scope>NUCLEOTIDE SEQUENCE</scope>
    <source>
        <strain evidence="8">Doubled-haploid Pahang</strain>
    </source>
</reference>
<dbReference type="OrthoDB" id="1928946at2759"/>
<proteinExistence type="inferred from homology"/>
<sequence length="314" mass="34165">MSGRSRMPQHGMKGPPPSLHDVPPTPFGGRGRGPIHHAALLKEMRDGPPFGLRGGHAPHPAVIEERLAAQHQEIQGLLADNQRLAATHVALKQELDAAQHEIRRMSHAVASMQADKDLQLRETYEKSMKLESELRAAEAMRGELIQIRGDIQKLNAVRQELTGQVQAVTQDLTRASADLQQAPAIKAEIEAIKQETQRVRAAIEYEKKGYAENYEQGQVMEKNLISMAREVEKLRAEVANAEKRARAAAAAGNQGAVYSGNYGNPDPNYGANPYPSGYGVNPVPGVTDAGPQYGSGSGHGSWGAYDMQRAHGRR</sequence>
<evidence type="ECO:0000256" key="3">
    <source>
        <dbReference type="ARBA" id="ARBA00022782"/>
    </source>
</evidence>
<keyword evidence="4 6" id="KW-0175">Coiled coil</keyword>
<dbReference type="Gramene" id="Ma09_t18850.1">
    <property type="protein sequence ID" value="Ma09_p18850.1"/>
    <property type="gene ID" value="Ma09_g18850"/>
</dbReference>
<keyword evidence="10" id="KW-1185">Reference proteome</keyword>
<dbReference type="Gramene" id="Ma09_t18850.2">
    <property type="protein sequence ID" value="Ma09_p18850.2"/>
    <property type="gene ID" value="Ma09_g18850"/>
</dbReference>